<dbReference type="InterPro" id="IPR008930">
    <property type="entry name" value="Terpenoid_cyclase/PrenylTrfase"/>
</dbReference>
<keyword evidence="3" id="KW-1133">Transmembrane helix</keyword>
<comment type="caution">
    <text evidence="6">The sequence shown here is derived from an EMBL/GenBank/DDBJ whole genome shotgun (WGS) entry which is preliminary data.</text>
</comment>
<dbReference type="EMBL" id="JBHSOC010000146">
    <property type="protein sequence ID" value="MFC5647263.1"/>
    <property type="molecule type" value="Genomic_DNA"/>
</dbReference>
<gene>
    <name evidence="6" type="ORF">ACFPZF_38745</name>
</gene>
<reference evidence="7" key="1">
    <citation type="journal article" date="2019" name="Int. J. Syst. Evol. Microbiol.">
        <title>The Global Catalogue of Microorganisms (GCM) 10K type strain sequencing project: providing services to taxonomists for standard genome sequencing and annotation.</title>
        <authorList>
            <consortium name="The Broad Institute Genomics Platform"/>
            <consortium name="The Broad Institute Genome Sequencing Center for Infectious Disease"/>
            <person name="Wu L."/>
            <person name="Ma J."/>
        </authorList>
    </citation>
    <scope>NUCLEOTIDE SEQUENCE [LARGE SCALE GENOMIC DNA]</scope>
    <source>
        <strain evidence="7">CGMCC 4.1622</strain>
    </source>
</reference>
<evidence type="ECO:0000313" key="6">
    <source>
        <dbReference type="EMBL" id="MFC5647263.1"/>
    </source>
</evidence>
<evidence type="ECO:0000313" key="7">
    <source>
        <dbReference type="Proteomes" id="UP001596066"/>
    </source>
</evidence>
<proteinExistence type="predicted"/>
<evidence type="ECO:0000259" key="5">
    <source>
        <dbReference type="Pfam" id="PF13243"/>
    </source>
</evidence>
<dbReference type="SUPFAM" id="SSF48239">
    <property type="entry name" value="Terpenoid cyclases/Protein prenyltransferases"/>
    <property type="match status" value="1"/>
</dbReference>
<feature type="transmembrane region" description="Helical" evidence="3">
    <location>
        <begin position="428"/>
        <end position="448"/>
    </location>
</feature>
<sequence length="511" mass="49565">MITPARLGAAALAGLLLAGTATAPALADSASPTAPASPSTAGTSTTPAASASPAPAGLPAGLYGKGDPSFDGVWRQSLALTALVQNEVTPADSAVAWLVGQQCADGGWPSYRADTATACDPKTEDSNATALAVQALAALGGHREQTAKAVEWLKANQNADGSWSYNPGTPGDADSTALAVSALLAAGTDPSGVTKDGRSGYDGLGTFQLGCAAPAEQRGAFAFQPAPGGALTANTLASAQAALAAAGGLLPVTTTNRLNDAPKALLCADGAAGQPVPHAASAEAVSAWLTAQLTAGGQHLLLDTPGATPGPDFNATSWAVLSLIQAGHPKEAASAADWLAGNGYAWAAQGKNGTDPAATASLLLVARAAKLDPYNFGGTNLVQLLIDAGPKPAKVPAAAAAKAASEPDATKAPGSGITEPDENGGFSAGWMIGVGLLVGVGGGLLLSLNRRRTARAATAPAATTADGTATSGTADDAVAAGTAADDAAAQDAVAAATATSGTATDEGDGTK</sequence>
<feature type="chain" id="PRO_5045653530" evidence="4">
    <location>
        <begin position="28"/>
        <end position="511"/>
    </location>
</feature>
<organism evidence="6 7">
    <name type="scientific">Kitasatospora cinereorecta</name>
    <dbReference type="NCBI Taxonomy" id="285560"/>
    <lineage>
        <taxon>Bacteria</taxon>
        <taxon>Bacillati</taxon>
        <taxon>Actinomycetota</taxon>
        <taxon>Actinomycetes</taxon>
        <taxon>Kitasatosporales</taxon>
        <taxon>Streptomycetaceae</taxon>
        <taxon>Kitasatospora</taxon>
    </lineage>
</organism>
<feature type="signal peptide" evidence="4">
    <location>
        <begin position="1"/>
        <end position="27"/>
    </location>
</feature>
<feature type="region of interest" description="Disordered" evidence="2">
    <location>
        <begin position="398"/>
        <end position="422"/>
    </location>
</feature>
<keyword evidence="3" id="KW-0472">Membrane</keyword>
<name>A0ABW0VMY4_9ACTN</name>
<keyword evidence="1" id="KW-0479">Metal-binding</keyword>
<evidence type="ECO:0000256" key="4">
    <source>
        <dbReference type="SAM" id="SignalP"/>
    </source>
</evidence>
<feature type="domain" description="Squalene cyclase C-terminal" evidence="5">
    <location>
        <begin position="72"/>
        <end position="165"/>
    </location>
</feature>
<dbReference type="InterPro" id="IPR032696">
    <property type="entry name" value="SQ_cyclase_C"/>
</dbReference>
<evidence type="ECO:0000256" key="3">
    <source>
        <dbReference type="SAM" id="Phobius"/>
    </source>
</evidence>
<keyword evidence="3" id="KW-0812">Transmembrane</keyword>
<protein>
    <submittedName>
        <fullName evidence="6">Prenyltransferase/squalene oxidase repeat-containing protein</fullName>
    </submittedName>
</protein>
<dbReference type="Gene3D" id="1.50.10.20">
    <property type="match status" value="1"/>
</dbReference>
<dbReference type="Proteomes" id="UP001596066">
    <property type="component" value="Unassembled WGS sequence"/>
</dbReference>
<keyword evidence="7" id="KW-1185">Reference proteome</keyword>
<dbReference type="Pfam" id="PF13243">
    <property type="entry name" value="SQHop_cyclase_C"/>
    <property type="match status" value="1"/>
</dbReference>
<dbReference type="RefSeq" id="WP_346141078.1">
    <property type="nucleotide sequence ID" value="NZ_BAAAUA010000003.1"/>
</dbReference>
<accession>A0ABW0VMY4</accession>
<feature type="compositionally biased region" description="Low complexity" evidence="2">
    <location>
        <begin position="398"/>
        <end position="412"/>
    </location>
</feature>
<feature type="region of interest" description="Disordered" evidence="2">
    <location>
        <begin position="27"/>
        <end position="53"/>
    </location>
</feature>
<evidence type="ECO:0000256" key="2">
    <source>
        <dbReference type="SAM" id="MobiDB-lite"/>
    </source>
</evidence>
<evidence type="ECO:0000256" key="1">
    <source>
        <dbReference type="ARBA" id="ARBA00022723"/>
    </source>
</evidence>
<keyword evidence="4" id="KW-0732">Signal</keyword>